<evidence type="ECO:0000313" key="1">
    <source>
        <dbReference type="EMBL" id="KAJ7533236.1"/>
    </source>
</evidence>
<dbReference type="Proteomes" id="UP001162992">
    <property type="component" value="Chromosome 13"/>
</dbReference>
<dbReference type="EMBL" id="CM055104">
    <property type="protein sequence ID" value="KAJ7533236.1"/>
    <property type="molecule type" value="Genomic_DNA"/>
</dbReference>
<evidence type="ECO:0000313" key="2">
    <source>
        <dbReference type="Proteomes" id="UP001162992"/>
    </source>
</evidence>
<name>A0ACC2BU27_DIPCM</name>
<organism evidence="1 2">
    <name type="scientific">Diphasiastrum complanatum</name>
    <name type="common">Issler's clubmoss</name>
    <name type="synonym">Lycopodium complanatum</name>
    <dbReference type="NCBI Taxonomy" id="34168"/>
    <lineage>
        <taxon>Eukaryota</taxon>
        <taxon>Viridiplantae</taxon>
        <taxon>Streptophyta</taxon>
        <taxon>Embryophyta</taxon>
        <taxon>Tracheophyta</taxon>
        <taxon>Lycopodiopsida</taxon>
        <taxon>Lycopodiales</taxon>
        <taxon>Lycopodiaceae</taxon>
        <taxon>Lycopodioideae</taxon>
        <taxon>Diphasiastrum</taxon>
    </lineage>
</organism>
<sequence>MGFSYISLHLLLLKKEKRSRRMEASYLLICVLIFYSLVRNVSAVSSDGEALLSMRSQIIDESRSLNNWQQTDSTPCSWSGISCDEFNNVVSLDLGNMNLSGTLAADIGRLESLVNVSLVLNNFTGNLPFEISNLNKLRCLNVSHNNFSNAFPANFSRLLYLEVLDAYNNNFSGPLPLELGSLPRLRHFHLGGSYFDGPIPPEFGNLRHLRYMALSGNSLTGKIPAEIGNLTQLQFLYLGYFNAYDGGIPPELGKLRNLIRLDLAFCNLTGSLPKELKNLTNLDSLFLQINALTGSIPPEYGDLVSLKSLDLSNNQLSGEIPQDLQKLQKLELISFFRNQLHGHIPSSIADLPNLQVLFLWANNLTGNIPLHLGRNGNLYNLDLSSNALNGSIPPNLCYGGNLEILILLNNQLSGFIPESLGACESLVHVRLGVNELSGPIPLGLLSLKRMQMLELVNNQLSGGIPDIVGAPILEFLDISENHLTGSIPENVSNLFKLKKLLLNDNNLSGAIPLSIGKLEQLGTLDLRGNALASQIPADIGNCKSLSSLDLSGNQLTGAIPAQLGKIEVLDVLNLSRNHLTGRIPPELENIVSLTAVDFSYNSLSGPIPLHGQFQYFNSTSFVGNQGLCGAELIPCILIAPPPIAPRLKNETQLLPWLVGALFLAAVLVLIGGICCFFQKYKLYIHELLYRDKSARPWKLTAFQRLDFNSSQILECLIEENIIGRGASGVVYKGMMPSGEIVAVKRLSPQGKKGVSHDHGFSAETRTLGKIRHRNIVKLLGCCSNHETNLLLYEYMPNGSLGELLHDKKGKALDWATRYKISVQAANGLCYLHHDCSPLIVHRDVKSNNILLDVNFEAHVADFGLAKLFHDSQSMSSIAGSYGYIAPEYAYTLKVNEKSDIYSFGVVLLELVTGRRPIEPAFGDGVDVVQWVRRKIQTKEGVLDVLDPRMGSAQTLPLHEVMLVLRVALLCSSDLPVDRPAMRDVVQMLSDVKCKGADAKLELSTDLEQEGLLKV</sequence>
<comment type="caution">
    <text evidence="1">The sequence shown here is derived from an EMBL/GenBank/DDBJ whole genome shotgun (WGS) entry which is preliminary data.</text>
</comment>
<gene>
    <name evidence="1" type="ORF">O6H91_13G038900</name>
</gene>
<keyword evidence="2" id="KW-1185">Reference proteome</keyword>
<proteinExistence type="predicted"/>
<reference evidence="2" key="1">
    <citation type="journal article" date="2024" name="Proc. Natl. Acad. Sci. U.S.A.">
        <title>Extraordinary preservation of gene collinearity over three hundred million years revealed in homosporous lycophytes.</title>
        <authorList>
            <person name="Li C."/>
            <person name="Wickell D."/>
            <person name="Kuo L.Y."/>
            <person name="Chen X."/>
            <person name="Nie B."/>
            <person name="Liao X."/>
            <person name="Peng D."/>
            <person name="Ji J."/>
            <person name="Jenkins J."/>
            <person name="Williams M."/>
            <person name="Shu S."/>
            <person name="Plott C."/>
            <person name="Barry K."/>
            <person name="Rajasekar S."/>
            <person name="Grimwood J."/>
            <person name="Han X."/>
            <person name="Sun S."/>
            <person name="Hou Z."/>
            <person name="He W."/>
            <person name="Dai G."/>
            <person name="Sun C."/>
            <person name="Schmutz J."/>
            <person name="Leebens-Mack J.H."/>
            <person name="Li F.W."/>
            <person name="Wang L."/>
        </authorList>
    </citation>
    <scope>NUCLEOTIDE SEQUENCE [LARGE SCALE GENOMIC DNA]</scope>
    <source>
        <strain evidence="2">cv. PW_Plant_1</strain>
    </source>
</reference>
<protein>
    <submittedName>
        <fullName evidence="1">Uncharacterized protein</fullName>
    </submittedName>
</protein>
<accession>A0ACC2BU27</accession>